<accession>A0A7C9VN46</accession>
<dbReference type="SUPFAM" id="SSF46689">
    <property type="entry name" value="Homeodomain-like"/>
    <property type="match status" value="1"/>
</dbReference>
<keyword evidence="3" id="KW-1185">Reference proteome</keyword>
<proteinExistence type="predicted"/>
<gene>
    <name evidence="2" type="ORF">G4V63_16185</name>
</gene>
<evidence type="ECO:0000256" key="1">
    <source>
        <dbReference type="SAM" id="MobiDB-lite"/>
    </source>
</evidence>
<dbReference type="InterPro" id="IPR009057">
    <property type="entry name" value="Homeodomain-like_sf"/>
</dbReference>
<dbReference type="AlphaFoldDB" id="A0A7C9VN46"/>
<organism evidence="2 3">
    <name type="scientific">Candidatus Afipia apatlaquensis</name>
    <dbReference type="NCBI Taxonomy" id="2712852"/>
    <lineage>
        <taxon>Bacteria</taxon>
        <taxon>Pseudomonadati</taxon>
        <taxon>Pseudomonadota</taxon>
        <taxon>Alphaproteobacteria</taxon>
        <taxon>Hyphomicrobiales</taxon>
        <taxon>Nitrobacteraceae</taxon>
        <taxon>Afipia</taxon>
    </lineage>
</organism>
<name>A0A7C9VN46_9BRAD</name>
<evidence type="ECO:0000313" key="2">
    <source>
        <dbReference type="EMBL" id="NGX96691.1"/>
    </source>
</evidence>
<dbReference type="Proteomes" id="UP000480266">
    <property type="component" value="Unassembled WGS sequence"/>
</dbReference>
<comment type="caution">
    <text evidence="2">The sequence shown here is derived from an EMBL/GenBank/DDBJ whole genome shotgun (WGS) entry which is preliminary data.</text>
</comment>
<feature type="region of interest" description="Disordered" evidence="1">
    <location>
        <begin position="80"/>
        <end position="109"/>
    </location>
</feature>
<evidence type="ECO:0000313" key="3">
    <source>
        <dbReference type="Proteomes" id="UP000480266"/>
    </source>
</evidence>
<sequence length="109" mass="12296">MGFKRQVAQEFLTGESLNSLSRKYDVARNLIRIWVLKHEGGEFEPEFEHDNRLKAHEVKIAGPERMVGKLTMELEFLRGASKTPTSRRREPISIVTGPVASPSDEDASS</sequence>
<dbReference type="EMBL" id="JAAMRR010000823">
    <property type="protein sequence ID" value="NGX96691.1"/>
    <property type="molecule type" value="Genomic_DNA"/>
</dbReference>
<protein>
    <submittedName>
        <fullName evidence="2">Helix-turn-helix domain-containing protein</fullName>
    </submittedName>
</protein>
<reference evidence="2" key="1">
    <citation type="submission" date="2020-02" db="EMBL/GenBank/DDBJ databases">
        <title>Draft genome sequence of Candidatus Afipia apatlaquensis IBT-C3, a potential strain for decolorization of textile dyes.</title>
        <authorList>
            <person name="Sanchez-Reyes A."/>
            <person name="Breton-Deval L."/>
            <person name="Mangelson H."/>
            <person name="Sanchez-Flores A."/>
        </authorList>
    </citation>
    <scope>NUCLEOTIDE SEQUENCE [LARGE SCALE GENOMIC DNA]</scope>
    <source>
        <strain evidence="2">IBT-C3</strain>
    </source>
</reference>